<dbReference type="AlphaFoldDB" id="A0AAV7G193"/>
<gene>
    <name evidence="1" type="ORF">IEQ34_020813</name>
</gene>
<accession>A0AAV7G193</accession>
<evidence type="ECO:0000313" key="2">
    <source>
        <dbReference type="Proteomes" id="UP000775213"/>
    </source>
</evidence>
<organism evidence="1 2">
    <name type="scientific">Dendrobium chrysotoxum</name>
    <name type="common">Orchid</name>
    <dbReference type="NCBI Taxonomy" id="161865"/>
    <lineage>
        <taxon>Eukaryota</taxon>
        <taxon>Viridiplantae</taxon>
        <taxon>Streptophyta</taxon>
        <taxon>Embryophyta</taxon>
        <taxon>Tracheophyta</taxon>
        <taxon>Spermatophyta</taxon>
        <taxon>Magnoliopsida</taxon>
        <taxon>Liliopsida</taxon>
        <taxon>Asparagales</taxon>
        <taxon>Orchidaceae</taxon>
        <taxon>Epidendroideae</taxon>
        <taxon>Malaxideae</taxon>
        <taxon>Dendrobiinae</taxon>
        <taxon>Dendrobium</taxon>
    </lineage>
</organism>
<comment type="caution">
    <text evidence="1">The sequence shown here is derived from an EMBL/GenBank/DDBJ whole genome shotgun (WGS) entry which is preliminary data.</text>
</comment>
<dbReference type="Proteomes" id="UP000775213">
    <property type="component" value="Unassembled WGS sequence"/>
</dbReference>
<proteinExistence type="predicted"/>
<sequence>MGRKYYDCFGDVVAPLPNLPYFFLPVSRFDQLPRLKLKLHHCACRNSNFRVPSLHISDYNTRYCYIAYTLTFLSGELCRYLNLLRALIIDDNRGILGQYLNLCLTLSVIDNSGFLGWYLNLYFTPSVDDNGGFLERYLNLYFNLSDVDKTHLLRQYGHPQKHLLCFLLHVVDLEGGYAEPRGGSISLYEPGKNVDAAMIDVYEGDELIRELHFADGKYVWKGKSIGEEGAWGG</sequence>
<keyword evidence="2" id="KW-1185">Reference proteome</keyword>
<evidence type="ECO:0000313" key="1">
    <source>
        <dbReference type="EMBL" id="KAH0450121.1"/>
    </source>
</evidence>
<protein>
    <submittedName>
        <fullName evidence="1">Uncharacterized protein</fullName>
    </submittedName>
</protein>
<dbReference type="EMBL" id="JAGFBR010000018">
    <property type="protein sequence ID" value="KAH0450121.1"/>
    <property type="molecule type" value="Genomic_DNA"/>
</dbReference>
<name>A0AAV7G193_DENCH</name>
<reference evidence="1 2" key="1">
    <citation type="journal article" date="2021" name="Hortic Res">
        <title>Chromosome-scale assembly of the Dendrobium chrysotoxum genome enhances the understanding of orchid evolution.</title>
        <authorList>
            <person name="Zhang Y."/>
            <person name="Zhang G.Q."/>
            <person name="Zhang D."/>
            <person name="Liu X.D."/>
            <person name="Xu X.Y."/>
            <person name="Sun W.H."/>
            <person name="Yu X."/>
            <person name="Zhu X."/>
            <person name="Wang Z.W."/>
            <person name="Zhao X."/>
            <person name="Zhong W.Y."/>
            <person name="Chen H."/>
            <person name="Yin W.L."/>
            <person name="Huang T."/>
            <person name="Niu S.C."/>
            <person name="Liu Z.J."/>
        </authorList>
    </citation>
    <scope>NUCLEOTIDE SEQUENCE [LARGE SCALE GENOMIC DNA]</scope>
    <source>
        <strain evidence="1">Lindl</strain>
    </source>
</reference>